<dbReference type="Pfam" id="PF00400">
    <property type="entry name" value="WD40"/>
    <property type="match status" value="6"/>
</dbReference>
<dbReference type="GO" id="GO:0005737">
    <property type="term" value="C:cytoplasm"/>
    <property type="evidence" value="ECO:0007669"/>
    <property type="project" value="TreeGrafter"/>
</dbReference>
<dbReference type="GO" id="GO:0000278">
    <property type="term" value="P:mitotic cell cycle"/>
    <property type="evidence" value="ECO:0007669"/>
    <property type="project" value="TreeGrafter"/>
</dbReference>
<feature type="non-terminal residue" evidence="4">
    <location>
        <position position="1"/>
    </location>
</feature>
<dbReference type="EnsemblMetazoa" id="CapteT42942">
    <property type="protein sequence ID" value="CapteP42942"/>
    <property type="gene ID" value="CapteG42942"/>
</dbReference>
<dbReference type="Proteomes" id="UP000014760">
    <property type="component" value="Unassembled WGS sequence"/>
</dbReference>
<dbReference type="GO" id="GO:0005813">
    <property type="term" value="C:centrosome"/>
    <property type="evidence" value="ECO:0007669"/>
    <property type="project" value="TreeGrafter"/>
</dbReference>
<sequence>DLKLASAGDDLKIWDVNGYSLVKQYNPHASSVSCVAWSHDNNILCSASSAGDKVVLNYTGTSNFTREITQQSGRSCIAFNSASRYVVGGGSDGNIHVWDLKSNPHTLKKSYKDHKGPVTSVQFNWNDTIIASGSETGEIILFNVVTGLGRSMSNPKTQAIRHLQYSHFTKSLLVSASDDGSVNMWDTATRRLIHGFQAQHGAPATSLAFSPLNAMLLISAGLDKRIVCYDAQNKTPIRTMVAESPLTSADLHCDGSTLAVGSIRGKIYIYDLRSGDAPIDIITAHKSSVQSLKYQYGS</sequence>
<protein>
    <submittedName>
        <fullName evidence="4 5">Uncharacterized protein</fullName>
    </submittedName>
</protein>
<proteinExistence type="predicted"/>
<dbReference type="GO" id="GO:0043015">
    <property type="term" value="F:gamma-tubulin binding"/>
    <property type="evidence" value="ECO:0007669"/>
    <property type="project" value="TreeGrafter"/>
</dbReference>
<dbReference type="EMBL" id="AMQN01018230">
    <property type="status" value="NOT_ANNOTATED_CDS"/>
    <property type="molecule type" value="Genomic_DNA"/>
</dbReference>
<dbReference type="AlphaFoldDB" id="R7V937"/>
<feature type="repeat" description="WD" evidence="3">
    <location>
        <begin position="171"/>
        <end position="195"/>
    </location>
</feature>
<reference evidence="5" key="3">
    <citation type="submission" date="2015-06" db="UniProtKB">
        <authorList>
            <consortium name="EnsemblMetazoa"/>
        </authorList>
    </citation>
    <scope>IDENTIFICATION</scope>
</reference>
<reference evidence="6" key="1">
    <citation type="submission" date="2012-12" db="EMBL/GenBank/DDBJ databases">
        <authorList>
            <person name="Hellsten U."/>
            <person name="Grimwood J."/>
            <person name="Chapman J.A."/>
            <person name="Shapiro H."/>
            <person name="Aerts A."/>
            <person name="Otillar R.P."/>
            <person name="Terry A.Y."/>
            <person name="Boore J.L."/>
            <person name="Simakov O."/>
            <person name="Marletaz F."/>
            <person name="Cho S.-J."/>
            <person name="Edsinger-Gonzales E."/>
            <person name="Havlak P."/>
            <person name="Kuo D.-H."/>
            <person name="Larsson T."/>
            <person name="Lv J."/>
            <person name="Arendt D."/>
            <person name="Savage R."/>
            <person name="Osoegawa K."/>
            <person name="de Jong P."/>
            <person name="Lindberg D.R."/>
            <person name="Seaver E.C."/>
            <person name="Weisblat D.A."/>
            <person name="Putnam N.H."/>
            <person name="Grigoriev I.V."/>
            <person name="Rokhsar D.S."/>
        </authorList>
    </citation>
    <scope>NUCLEOTIDE SEQUENCE</scope>
    <source>
        <strain evidence="6">I ESC-2004</strain>
    </source>
</reference>
<feature type="non-terminal residue" evidence="4">
    <location>
        <position position="298"/>
    </location>
</feature>
<dbReference type="PANTHER" id="PTHR44414">
    <property type="entry name" value="PROTEIN NEDD1"/>
    <property type="match status" value="1"/>
</dbReference>
<evidence type="ECO:0000313" key="4">
    <source>
        <dbReference type="EMBL" id="ELU15027.1"/>
    </source>
</evidence>
<reference evidence="4 6" key="2">
    <citation type="journal article" date="2013" name="Nature">
        <title>Insights into bilaterian evolution from three spiralian genomes.</title>
        <authorList>
            <person name="Simakov O."/>
            <person name="Marletaz F."/>
            <person name="Cho S.J."/>
            <person name="Edsinger-Gonzales E."/>
            <person name="Havlak P."/>
            <person name="Hellsten U."/>
            <person name="Kuo D.H."/>
            <person name="Larsson T."/>
            <person name="Lv J."/>
            <person name="Arendt D."/>
            <person name="Savage R."/>
            <person name="Osoegawa K."/>
            <person name="de Jong P."/>
            <person name="Grimwood J."/>
            <person name="Chapman J.A."/>
            <person name="Shapiro H."/>
            <person name="Aerts A."/>
            <person name="Otillar R.P."/>
            <person name="Terry A.Y."/>
            <person name="Boore J.L."/>
            <person name="Grigoriev I.V."/>
            <person name="Lindberg D.R."/>
            <person name="Seaver E.C."/>
            <person name="Weisblat D.A."/>
            <person name="Putnam N.H."/>
            <person name="Rokhsar D.S."/>
        </authorList>
    </citation>
    <scope>NUCLEOTIDE SEQUENCE</scope>
    <source>
        <strain evidence="4 6">I ESC-2004</strain>
    </source>
</reference>
<dbReference type="SUPFAM" id="SSF50978">
    <property type="entry name" value="WD40 repeat-like"/>
    <property type="match status" value="1"/>
</dbReference>
<evidence type="ECO:0000256" key="3">
    <source>
        <dbReference type="PROSITE-ProRule" id="PRU00221"/>
    </source>
</evidence>
<dbReference type="GO" id="GO:0000922">
    <property type="term" value="C:spindle pole"/>
    <property type="evidence" value="ECO:0007669"/>
    <property type="project" value="TreeGrafter"/>
</dbReference>
<keyword evidence="6" id="KW-1185">Reference proteome</keyword>
<dbReference type="InterPro" id="IPR052818">
    <property type="entry name" value="NEDD1_Spindle_Assembly"/>
</dbReference>
<evidence type="ECO:0000313" key="5">
    <source>
        <dbReference type="EnsemblMetazoa" id="CapteP42942"/>
    </source>
</evidence>
<dbReference type="InterPro" id="IPR001680">
    <property type="entry name" value="WD40_rpt"/>
</dbReference>
<dbReference type="InterPro" id="IPR036322">
    <property type="entry name" value="WD40_repeat_dom_sf"/>
</dbReference>
<dbReference type="STRING" id="283909.R7V937"/>
<dbReference type="EMBL" id="KB294083">
    <property type="protein sequence ID" value="ELU15027.1"/>
    <property type="molecule type" value="Genomic_DNA"/>
</dbReference>
<dbReference type="Gene3D" id="2.130.10.10">
    <property type="entry name" value="YVTN repeat-like/Quinoprotein amine dehydrogenase"/>
    <property type="match status" value="3"/>
</dbReference>
<dbReference type="GO" id="GO:0005814">
    <property type="term" value="C:centriole"/>
    <property type="evidence" value="ECO:0007669"/>
    <property type="project" value="TreeGrafter"/>
</dbReference>
<dbReference type="InterPro" id="IPR015943">
    <property type="entry name" value="WD40/YVTN_repeat-like_dom_sf"/>
</dbReference>
<keyword evidence="2" id="KW-0677">Repeat</keyword>
<dbReference type="HOGENOM" id="CLU_042111_0_0_1"/>
<accession>R7V937</accession>
<dbReference type="OMA" id="EMNCLEG"/>
<dbReference type="InterPro" id="IPR019775">
    <property type="entry name" value="WD40_repeat_CS"/>
</dbReference>
<dbReference type="GO" id="GO:0036064">
    <property type="term" value="C:ciliary basal body"/>
    <property type="evidence" value="ECO:0007669"/>
    <property type="project" value="TreeGrafter"/>
</dbReference>
<gene>
    <name evidence="4" type="ORF">CAPTEDRAFT_42942</name>
</gene>
<dbReference type="PROSITE" id="PS00678">
    <property type="entry name" value="WD_REPEATS_1"/>
    <property type="match status" value="1"/>
</dbReference>
<evidence type="ECO:0000256" key="2">
    <source>
        <dbReference type="ARBA" id="ARBA00022737"/>
    </source>
</evidence>
<dbReference type="CDD" id="cd00200">
    <property type="entry name" value="WD40"/>
    <property type="match status" value="1"/>
</dbReference>
<dbReference type="SMART" id="SM00320">
    <property type="entry name" value="WD40"/>
    <property type="match status" value="6"/>
</dbReference>
<feature type="repeat" description="WD" evidence="3">
    <location>
        <begin position="111"/>
        <end position="144"/>
    </location>
</feature>
<evidence type="ECO:0000256" key="1">
    <source>
        <dbReference type="ARBA" id="ARBA00022574"/>
    </source>
</evidence>
<dbReference type="OrthoDB" id="1602884at2759"/>
<dbReference type="PROSITE" id="PS50082">
    <property type="entry name" value="WD_REPEATS_2"/>
    <property type="match status" value="3"/>
</dbReference>
<dbReference type="GO" id="GO:0007020">
    <property type="term" value="P:microtubule nucleation"/>
    <property type="evidence" value="ECO:0007669"/>
    <property type="project" value="TreeGrafter"/>
</dbReference>
<organism evidence="4">
    <name type="scientific">Capitella teleta</name>
    <name type="common">Polychaete worm</name>
    <dbReference type="NCBI Taxonomy" id="283909"/>
    <lineage>
        <taxon>Eukaryota</taxon>
        <taxon>Metazoa</taxon>
        <taxon>Spiralia</taxon>
        <taxon>Lophotrochozoa</taxon>
        <taxon>Annelida</taxon>
        <taxon>Polychaeta</taxon>
        <taxon>Sedentaria</taxon>
        <taxon>Scolecida</taxon>
        <taxon>Capitellidae</taxon>
        <taxon>Capitella</taxon>
    </lineage>
</organism>
<dbReference type="PANTHER" id="PTHR44414:SF1">
    <property type="entry name" value="PROTEIN NEDD1"/>
    <property type="match status" value="1"/>
</dbReference>
<feature type="repeat" description="WD" evidence="3">
    <location>
        <begin position="77"/>
        <end position="108"/>
    </location>
</feature>
<keyword evidence="1 3" id="KW-0853">WD repeat</keyword>
<evidence type="ECO:0000313" key="6">
    <source>
        <dbReference type="Proteomes" id="UP000014760"/>
    </source>
</evidence>
<name>R7V937_CAPTE</name>